<dbReference type="Proteomes" id="UP001341820">
    <property type="component" value="Unassembled WGS sequence"/>
</dbReference>
<accession>A0ABU6NMP9</accession>
<dbReference type="EMBL" id="JAROAS010000035">
    <property type="protein sequence ID" value="MED4129462.1"/>
    <property type="molecule type" value="Genomic_DNA"/>
</dbReference>
<comment type="caution">
    <text evidence="1">The sequence shown here is derived from an EMBL/GenBank/DDBJ whole genome shotgun (WGS) entry which is preliminary data.</text>
</comment>
<name>A0ABU6NMP9_9BACI</name>
<evidence type="ECO:0000313" key="1">
    <source>
        <dbReference type="EMBL" id="MED4129462.1"/>
    </source>
</evidence>
<gene>
    <name evidence="1" type="ORF">P5F74_15105</name>
</gene>
<reference evidence="1 2" key="1">
    <citation type="submission" date="2023-03" db="EMBL/GenBank/DDBJ databases">
        <title>Bacillus Genome Sequencing.</title>
        <authorList>
            <person name="Dunlap C."/>
        </authorList>
    </citation>
    <scope>NUCLEOTIDE SEQUENCE [LARGE SCALE GENOMIC DNA]</scope>
    <source>
        <strain evidence="1 2">B-4107</strain>
    </source>
</reference>
<keyword evidence="2" id="KW-1185">Reference proteome</keyword>
<proteinExistence type="predicted"/>
<protein>
    <submittedName>
        <fullName evidence="1">Uncharacterized protein</fullName>
    </submittedName>
</protein>
<organism evidence="1 2">
    <name type="scientific">Shouchella miscanthi</name>
    <dbReference type="NCBI Taxonomy" id="2598861"/>
    <lineage>
        <taxon>Bacteria</taxon>
        <taxon>Bacillati</taxon>
        <taxon>Bacillota</taxon>
        <taxon>Bacilli</taxon>
        <taxon>Bacillales</taxon>
        <taxon>Bacillaceae</taxon>
        <taxon>Shouchella</taxon>
    </lineage>
</organism>
<dbReference type="RefSeq" id="WP_328238114.1">
    <property type="nucleotide sequence ID" value="NZ_JAROAS010000035.1"/>
</dbReference>
<evidence type="ECO:0000313" key="2">
    <source>
        <dbReference type="Proteomes" id="UP001341820"/>
    </source>
</evidence>
<sequence length="145" mass="16103">MNSEDVQIIEVKEAVSRNLSYVEPVVLYQSSISKVTAMPIYIDRSSGTKDLSLKIVTEKKGQPPHNWFTVEEKSISLNAQTTISLYSNLKKFLSLAGHDIDGEYIIIKPHEGNQYFNNHSSEEVANAILGVLNQPEIASHLSGKS</sequence>